<protein>
    <recommendedName>
        <fullName evidence="4">Carboxypeptidase regulatory-like domain-containing protein</fullName>
    </recommendedName>
</protein>
<dbReference type="Gene3D" id="2.60.40.1120">
    <property type="entry name" value="Carboxypeptidase-like, regulatory domain"/>
    <property type="match status" value="1"/>
</dbReference>
<name>A0A4Q5LCW9_9BACT</name>
<dbReference type="Proteomes" id="UP000294155">
    <property type="component" value="Unassembled WGS sequence"/>
</dbReference>
<proteinExistence type="predicted"/>
<feature type="signal peptide" evidence="1">
    <location>
        <begin position="1"/>
        <end position="25"/>
    </location>
</feature>
<keyword evidence="3" id="KW-1185">Reference proteome</keyword>
<keyword evidence="1" id="KW-0732">Signal</keyword>
<organism evidence="2 3">
    <name type="scientific">Hymenobacter persicinus</name>
    <dbReference type="NCBI Taxonomy" id="2025506"/>
    <lineage>
        <taxon>Bacteria</taxon>
        <taxon>Pseudomonadati</taxon>
        <taxon>Bacteroidota</taxon>
        <taxon>Cytophagia</taxon>
        <taxon>Cytophagales</taxon>
        <taxon>Hymenobacteraceae</taxon>
        <taxon>Hymenobacter</taxon>
    </lineage>
</organism>
<dbReference type="SUPFAM" id="SSF49478">
    <property type="entry name" value="Cna protein B-type domain"/>
    <property type="match status" value="1"/>
</dbReference>
<dbReference type="EMBL" id="SEWE01000036">
    <property type="protein sequence ID" value="RYU78056.1"/>
    <property type="molecule type" value="Genomic_DNA"/>
</dbReference>
<sequence length="137" mass="14448">MKMSSIFRALAVFSLLLISALSSQAQSTRCGTLTGRLLDASTHEAIPNTTIVLLRASDNALVSTATTRADGSFRVANVPFGQYCFRTTVLGYRAQQPRVAFHAKQTSVALGTLALQPLGTQLAAVLASPQGLLAVAR</sequence>
<evidence type="ECO:0000256" key="1">
    <source>
        <dbReference type="SAM" id="SignalP"/>
    </source>
</evidence>
<feature type="chain" id="PRO_5020701529" description="Carboxypeptidase regulatory-like domain-containing protein" evidence="1">
    <location>
        <begin position="26"/>
        <end position="137"/>
    </location>
</feature>
<evidence type="ECO:0000313" key="3">
    <source>
        <dbReference type="Proteomes" id="UP000294155"/>
    </source>
</evidence>
<reference evidence="2 3" key="1">
    <citation type="submission" date="2019-02" db="EMBL/GenBank/DDBJ databases">
        <title>Bacterial novel species isolated from soil.</title>
        <authorList>
            <person name="Jung H.-Y."/>
        </authorList>
    </citation>
    <scope>NUCLEOTIDE SEQUENCE [LARGE SCALE GENOMIC DNA]</scope>
    <source>
        <strain evidence="2 3">1-3-3-3</strain>
    </source>
</reference>
<evidence type="ECO:0008006" key="4">
    <source>
        <dbReference type="Google" id="ProtNLM"/>
    </source>
</evidence>
<comment type="caution">
    <text evidence="2">The sequence shown here is derived from an EMBL/GenBank/DDBJ whole genome shotgun (WGS) entry which is preliminary data.</text>
</comment>
<dbReference type="OrthoDB" id="881540at2"/>
<dbReference type="Pfam" id="PF13620">
    <property type="entry name" value="CarboxypepD_reg"/>
    <property type="match status" value="1"/>
</dbReference>
<dbReference type="RefSeq" id="WP_129922079.1">
    <property type="nucleotide sequence ID" value="NZ_SEWE01000036.1"/>
</dbReference>
<gene>
    <name evidence="2" type="ORF">EWM57_15565</name>
</gene>
<dbReference type="AlphaFoldDB" id="A0A4Q5LCW9"/>
<evidence type="ECO:0000313" key="2">
    <source>
        <dbReference type="EMBL" id="RYU78056.1"/>
    </source>
</evidence>
<accession>A0A4Q5LCW9</accession>